<reference evidence="1" key="1">
    <citation type="submission" date="2019-04" db="EMBL/GenBank/DDBJ databases">
        <title>Draft genome sequences of Streptomyces avermitilis MC3.</title>
        <authorList>
            <person name="Komaki H."/>
            <person name="Tamura T."/>
            <person name="Hosoyama A."/>
        </authorList>
    </citation>
    <scope>NUCLEOTIDE SEQUENCE</scope>
    <source>
        <strain evidence="1">MC3</strain>
    </source>
</reference>
<organism evidence="1">
    <name type="scientific">Streptomyces avermitilis</name>
    <dbReference type="NCBI Taxonomy" id="33903"/>
    <lineage>
        <taxon>Bacteria</taxon>
        <taxon>Bacillati</taxon>
        <taxon>Actinomycetota</taxon>
        <taxon>Actinomycetes</taxon>
        <taxon>Kitasatosporales</taxon>
        <taxon>Streptomycetaceae</taxon>
        <taxon>Streptomyces</taxon>
    </lineage>
</organism>
<proteinExistence type="predicted"/>
<evidence type="ECO:0000313" key="1">
    <source>
        <dbReference type="EMBL" id="BBJ56188.1"/>
    </source>
</evidence>
<dbReference type="AlphaFoldDB" id="A0A499VVH3"/>
<protein>
    <submittedName>
        <fullName evidence="1">Uncharacterized protein</fullName>
    </submittedName>
</protein>
<gene>
    <name evidence="1" type="ORF">SAVMC3_88170</name>
</gene>
<name>A0A499VVH3_STRAX</name>
<dbReference type="EMBL" id="AP019621">
    <property type="protein sequence ID" value="BBJ56188.1"/>
    <property type="molecule type" value="Genomic_DNA"/>
</dbReference>
<sequence>MMDLALLAQHPARPDRLQAADWALRAACRARPRSDSLSMLVTLCLASHCPPGEHNGTAETEHITRECGIPLPSLRGALEHLRETDVLGDWGEDQVPDDLRWTLTESAVVA</sequence>
<accession>A0A499VVH3</accession>